<evidence type="ECO:0000313" key="9">
    <source>
        <dbReference type="EMBL" id="KAA1420333.1"/>
    </source>
</evidence>
<evidence type="ECO:0000256" key="5">
    <source>
        <dbReference type="ARBA" id="ARBA00022989"/>
    </source>
</evidence>
<reference evidence="9 10" key="1">
    <citation type="submission" date="2019-09" db="EMBL/GenBank/DDBJ databases">
        <title>Nocardioides panacisoli sp. nov., isolated from the soil of a ginseng field.</title>
        <authorList>
            <person name="Cho C."/>
        </authorList>
    </citation>
    <scope>NUCLEOTIDE SEQUENCE [LARGE SCALE GENOMIC DNA]</scope>
    <source>
        <strain evidence="9 10">BN130099</strain>
    </source>
</reference>
<evidence type="ECO:0000256" key="6">
    <source>
        <dbReference type="ARBA" id="ARBA00023136"/>
    </source>
</evidence>
<dbReference type="Proteomes" id="UP000325003">
    <property type="component" value="Unassembled WGS sequence"/>
</dbReference>
<evidence type="ECO:0000256" key="1">
    <source>
        <dbReference type="ARBA" id="ARBA00004141"/>
    </source>
</evidence>
<feature type="transmembrane region" description="Helical" evidence="7">
    <location>
        <begin position="151"/>
        <end position="170"/>
    </location>
</feature>
<dbReference type="InterPro" id="IPR022764">
    <property type="entry name" value="Peptidase_S54_rhomboid_dom"/>
</dbReference>
<dbReference type="AlphaFoldDB" id="A0A5B1LI43"/>
<organism evidence="9 10">
    <name type="scientific">Nocardioides humilatus</name>
    <dbReference type="NCBI Taxonomy" id="2607660"/>
    <lineage>
        <taxon>Bacteria</taxon>
        <taxon>Bacillati</taxon>
        <taxon>Actinomycetota</taxon>
        <taxon>Actinomycetes</taxon>
        <taxon>Propionibacteriales</taxon>
        <taxon>Nocardioidaceae</taxon>
        <taxon>Nocardioides</taxon>
    </lineage>
</organism>
<keyword evidence="4" id="KW-0378">Hydrolase</keyword>
<keyword evidence="6 7" id="KW-0472">Membrane</keyword>
<comment type="subcellular location">
    <subcellularLocation>
        <location evidence="1">Membrane</location>
        <topology evidence="1">Multi-pass membrane protein</topology>
    </subcellularLocation>
</comment>
<dbReference type="InterPro" id="IPR050925">
    <property type="entry name" value="Rhomboid_protease_S54"/>
</dbReference>
<feature type="transmembrane region" description="Helical" evidence="7">
    <location>
        <begin position="204"/>
        <end position="221"/>
    </location>
</feature>
<reference evidence="9 10" key="2">
    <citation type="submission" date="2019-09" db="EMBL/GenBank/DDBJ databases">
        <authorList>
            <person name="Jin C."/>
        </authorList>
    </citation>
    <scope>NUCLEOTIDE SEQUENCE [LARGE SCALE GENOMIC DNA]</scope>
    <source>
        <strain evidence="9 10">BN130099</strain>
    </source>
</reference>
<feature type="transmembrane region" description="Helical" evidence="7">
    <location>
        <begin position="119"/>
        <end position="139"/>
    </location>
</feature>
<keyword evidence="5 7" id="KW-1133">Transmembrane helix</keyword>
<protein>
    <submittedName>
        <fullName evidence="9">Rhomboid family intramembrane serine protease</fullName>
    </submittedName>
</protein>
<keyword evidence="9" id="KW-0645">Protease</keyword>
<evidence type="ECO:0000256" key="3">
    <source>
        <dbReference type="ARBA" id="ARBA00022692"/>
    </source>
</evidence>
<evidence type="ECO:0000256" key="2">
    <source>
        <dbReference type="ARBA" id="ARBA00009045"/>
    </source>
</evidence>
<dbReference type="PANTHER" id="PTHR43731">
    <property type="entry name" value="RHOMBOID PROTEASE"/>
    <property type="match status" value="1"/>
</dbReference>
<comment type="similarity">
    <text evidence="2">Belongs to the peptidase S54 family.</text>
</comment>
<comment type="caution">
    <text evidence="9">The sequence shown here is derived from an EMBL/GenBank/DDBJ whole genome shotgun (WGS) entry which is preliminary data.</text>
</comment>
<feature type="transmembrane region" description="Helical" evidence="7">
    <location>
        <begin position="176"/>
        <end position="197"/>
    </location>
</feature>
<proteinExistence type="inferred from homology"/>
<name>A0A5B1LI43_9ACTN</name>
<feature type="transmembrane region" description="Helical" evidence="7">
    <location>
        <begin position="251"/>
        <end position="273"/>
    </location>
</feature>
<dbReference type="EMBL" id="VUJV01000002">
    <property type="protein sequence ID" value="KAA1420333.1"/>
    <property type="molecule type" value="Genomic_DNA"/>
</dbReference>
<dbReference type="GO" id="GO:0006508">
    <property type="term" value="P:proteolysis"/>
    <property type="evidence" value="ECO:0007669"/>
    <property type="project" value="UniProtKB-KW"/>
</dbReference>
<feature type="domain" description="Peptidase S54 rhomboid" evidence="8">
    <location>
        <begin position="110"/>
        <end position="241"/>
    </location>
</feature>
<dbReference type="Pfam" id="PF01694">
    <property type="entry name" value="Rhomboid"/>
    <property type="match status" value="1"/>
</dbReference>
<dbReference type="GO" id="GO:0004252">
    <property type="term" value="F:serine-type endopeptidase activity"/>
    <property type="evidence" value="ECO:0007669"/>
    <property type="project" value="InterPro"/>
</dbReference>
<dbReference type="SUPFAM" id="SSF144091">
    <property type="entry name" value="Rhomboid-like"/>
    <property type="match status" value="1"/>
</dbReference>
<gene>
    <name evidence="9" type="ORF">F0U44_07010</name>
</gene>
<evidence type="ECO:0000259" key="8">
    <source>
        <dbReference type="Pfam" id="PF01694"/>
    </source>
</evidence>
<dbReference type="GO" id="GO:0016020">
    <property type="term" value="C:membrane"/>
    <property type="evidence" value="ECO:0007669"/>
    <property type="project" value="UniProtKB-SubCell"/>
</dbReference>
<feature type="transmembrane region" description="Helical" evidence="7">
    <location>
        <begin position="227"/>
        <end position="244"/>
    </location>
</feature>
<keyword evidence="10" id="KW-1185">Reference proteome</keyword>
<sequence length="275" mass="28852">MRDAAVGFQCPDCLKEGAKTTRQGRTAYGGKRSGDPRVTTYVLIGLNALVWIAIVATGWTKSTLVDRLALLPTGVCGSENDPGSFYPGHGVEQLCSRLPDGQWFPGVADGAYWQLVTSMFSHVEILHIGFNMVLLYVLGPQLEMALGRVRYLALYLVSGLAGSVSVYWLSSETSSTLGASGAIFGLIGGLAVVSFKVNGNIQNVAGLLLVNIAATIFVPGISWQGHLGGFVGGLIVTALLVYAPKDRRSQLQAAGIGLVTVALLVATIARTAALA</sequence>
<accession>A0A5B1LI43</accession>
<feature type="transmembrane region" description="Helical" evidence="7">
    <location>
        <begin position="38"/>
        <end position="59"/>
    </location>
</feature>
<evidence type="ECO:0000256" key="7">
    <source>
        <dbReference type="SAM" id="Phobius"/>
    </source>
</evidence>
<dbReference type="InterPro" id="IPR035952">
    <property type="entry name" value="Rhomboid-like_sf"/>
</dbReference>
<dbReference type="PANTHER" id="PTHR43731:SF14">
    <property type="entry name" value="PRESENILIN-ASSOCIATED RHOMBOID-LIKE PROTEIN, MITOCHONDRIAL"/>
    <property type="match status" value="1"/>
</dbReference>
<evidence type="ECO:0000256" key="4">
    <source>
        <dbReference type="ARBA" id="ARBA00022801"/>
    </source>
</evidence>
<evidence type="ECO:0000313" key="10">
    <source>
        <dbReference type="Proteomes" id="UP000325003"/>
    </source>
</evidence>
<keyword evidence="3 7" id="KW-0812">Transmembrane</keyword>
<dbReference type="Gene3D" id="1.20.1540.10">
    <property type="entry name" value="Rhomboid-like"/>
    <property type="match status" value="1"/>
</dbReference>